<protein>
    <submittedName>
        <fullName evidence="2">Uncharacterized protein</fullName>
    </submittedName>
</protein>
<proteinExistence type="predicted"/>
<evidence type="ECO:0000256" key="1">
    <source>
        <dbReference type="SAM" id="MobiDB-lite"/>
    </source>
</evidence>
<gene>
    <name evidence="2" type="ORF">MNBD_GAMMA10-633</name>
</gene>
<evidence type="ECO:0000313" key="2">
    <source>
        <dbReference type="EMBL" id="VAW70319.1"/>
    </source>
</evidence>
<feature type="compositionally biased region" description="Polar residues" evidence="1">
    <location>
        <begin position="49"/>
        <end position="69"/>
    </location>
</feature>
<name>A0A3B0Y821_9ZZZZ</name>
<sequence>MQKKLAKVMPGYNHKNKAILNYEHMRPHYDEAVARAKKLIERRSEEGANESNPSTNMYELTDSIKNTDN</sequence>
<dbReference type="EMBL" id="UOFJ01000513">
    <property type="protein sequence ID" value="VAW70319.1"/>
    <property type="molecule type" value="Genomic_DNA"/>
</dbReference>
<accession>A0A3B0Y821</accession>
<dbReference type="AlphaFoldDB" id="A0A3B0Y821"/>
<reference evidence="2" key="1">
    <citation type="submission" date="2018-06" db="EMBL/GenBank/DDBJ databases">
        <authorList>
            <person name="Zhirakovskaya E."/>
        </authorList>
    </citation>
    <scope>NUCLEOTIDE SEQUENCE</scope>
</reference>
<organism evidence="2">
    <name type="scientific">hydrothermal vent metagenome</name>
    <dbReference type="NCBI Taxonomy" id="652676"/>
    <lineage>
        <taxon>unclassified sequences</taxon>
        <taxon>metagenomes</taxon>
        <taxon>ecological metagenomes</taxon>
    </lineage>
</organism>
<feature type="region of interest" description="Disordered" evidence="1">
    <location>
        <begin position="42"/>
        <end position="69"/>
    </location>
</feature>